<dbReference type="AlphaFoldDB" id="A0A9P5LBI8"/>
<keyword evidence="3" id="KW-1185">Reference proteome</keyword>
<dbReference type="InterPro" id="IPR052895">
    <property type="entry name" value="HetReg/Transcr_Mod"/>
</dbReference>
<evidence type="ECO:0000313" key="3">
    <source>
        <dbReference type="Proteomes" id="UP000722485"/>
    </source>
</evidence>
<dbReference type="EMBL" id="JAANBB010000026">
    <property type="protein sequence ID" value="KAF7554911.1"/>
    <property type="molecule type" value="Genomic_DNA"/>
</dbReference>
<feature type="domain" description="Heterokaryon incompatibility" evidence="1">
    <location>
        <begin position="43"/>
        <end position="237"/>
    </location>
</feature>
<organism evidence="2 3">
    <name type="scientific">Cylindrodendrum hubeiense</name>
    <dbReference type="NCBI Taxonomy" id="595255"/>
    <lineage>
        <taxon>Eukaryota</taxon>
        <taxon>Fungi</taxon>
        <taxon>Dikarya</taxon>
        <taxon>Ascomycota</taxon>
        <taxon>Pezizomycotina</taxon>
        <taxon>Sordariomycetes</taxon>
        <taxon>Hypocreomycetidae</taxon>
        <taxon>Hypocreales</taxon>
        <taxon>Nectriaceae</taxon>
        <taxon>Cylindrodendrum</taxon>
    </lineage>
</organism>
<protein>
    <recommendedName>
        <fullName evidence="1">Heterokaryon incompatibility domain-containing protein</fullName>
    </recommendedName>
</protein>
<dbReference type="PANTHER" id="PTHR24148:SF79">
    <property type="entry name" value="HETEROKARYON INCOMPATIBILITY DOMAIN-CONTAINING PROTEIN"/>
    <property type="match status" value="1"/>
</dbReference>
<name>A0A9P5LBI8_9HYPO</name>
<dbReference type="InterPro" id="IPR010730">
    <property type="entry name" value="HET"/>
</dbReference>
<proteinExistence type="predicted"/>
<dbReference type="Pfam" id="PF06985">
    <property type="entry name" value="HET"/>
    <property type="match status" value="1"/>
</dbReference>
<reference evidence="2" key="1">
    <citation type="submission" date="2020-03" db="EMBL/GenBank/DDBJ databases">
        <title>Draft Genome Sequence of Cylindrodendrum hubeiense.</title>
        <authorList>
            <person name="Buettner E."/>
            <person name="Kellner H."/>
        </authorList>
    </citation>
    <scope>NUCLEOTIDE SEQUENCE</scope>
    <source>
        <strain evidence="2">IHI 201604</strain>
    </source>
</reference>
<dbReference type="PANTHER" id="PTHR24148">
    <property type="entry name" value="ANKYRIN REPEAT DOMAIN-CONTAINING PROTEIN 39 HOMOLOG-RELATED"/>
    <property type="match status" value="1"/>
</dbReference>
<dbReference type="Pfam" id="PF26639">
    <property type="entry name" value="Het-6_barrel"/>
    <property type="match status" value="1"/>
</dbReference>
<dbReference type="OrthoDB" id="2157530at2759"/>
<gene>
    <name evidence="2" type="ORF">G7Z17_g2535</name>
</gene>
<accession>A0A9P5LBI8</accession>
<comment type="caution">
    <text evidence="2">The sequence shown here is derived from an EMBL/GenBank/DDBJ whole genome shotgun (WGS) entry which is preliminary data.</text>
</comment>
<evidence type="ECO:0000313" key="2">
    <source>
        <dbReference type="EMBL" id="KAF7554911.1"/>
    </source>
</evidence>
<sequence length="665" mass="75276">MFNYSPLNRHHSEIRLVRFVESPDASTQLQLELCHSSLNDTKFSALSYLWGDCTETVDVSLNGHQFTIGLSLHAGLKQLRENGFQSWIWIDSICIQQQDLEEKNWHVQEMGTVYGQAECVYMWLGLGSDATDRAMDFMSLIGPKLVDLCAMDILNSTRNALVGDYVRSRSSGTDFDSIRDPAAMELACFMYELLQYPGVQAEAVLGGETIVAEGNTIQGFREIINRDYSHRIWVIQEVALAKVGIVLCGTKSLSLEHFESSFMALWDCRCWDVRPKQQRVTKMGFEWSWNWLLPLSTRRRTRYWTDRPLQLAEILHQTFKPTFNAIYAASDPRDIIFGLLGVIEDREELDLHVDYNLSMAEVFIEVTKAFLQNANNTSAGYRYGLDYCTPKMDNSDGLPSWVPDWREIGRQGATVESIDIGLEDNATVGIPQPMDITDERKGGYFGVLSRLGCRVDVVTEVMQAPPKLANDELNSYAPSYLSSTLEFAGLGPESGPGEDFVWRTLIGRGFGEINGKSCRLYEWISGDIALLVRMIMRQEQLDPDHLTPNQVDFINEGPLSLGWTRPDLKTPQEQLTNIVEEWPSTILYHNESRTLFKTIKGMFGRGHVVIRPGDLVTLLWGVKVPIVLRPRNEGGFTFVGDAYVDGIMNGEFLETSPAHEMFDIY</sequence>
<dbReference type="Proteomes" id="UP000722485">
    <property type="component" value="Unassembled WGS sequence"/>
</dbReference>
<evidence type="ECO:0000259" key="1">
    <source>
        <dbReference type="Pfam" id="PF06985"/>
    </source>
</evidence>